<sequence length="1038" mass="116514">MGLTSTKSAQILETFRLFLRVSKTYDTRLTYKVHVWSKDCSRSWDKNCIKKAQILGIENVIDDTFSIKHKLQEIKSKLCEKDKNEWVEKLFNDRNQCNVLPARSEKSGDTKRVNRMARRSDLVGFIRGLESITKALIETQGGEVQQAWKNSTLRPIVKDLTVKSEEVFSDAVSKQPELQQSVQDKIALMATQAKTVLEMARSQTSTGSRFMNPKSEELFDDFDLSDVPGEMLFAEQSIGMKNETKDQKLYTAPFKEVHIKGVGHEQLNKDPLHNINSATVESSPNPVSQFISPVSSEKEINIKGSKLDGVTVDPFANVSAAAIDLNTVESAKVEGLKEPEISSATTEKTKSVPPKPLASSQKRTVNLASPKLSERAKERRVPASRIGRLMNYGALTAGLGMGALAEQTRRTLGISQNGGVTAGAILDKSNPFLTEANAERIVNTLCRVRGAALKLGQMLSIQDNSLINPEITKIFDRVRQSADFMPTWQMMKVLRRELGNDWQDKLESFDEKPFAAASIGQVHKGVLHDGREVAIKIQYPGVAKSINSDINNLMSVINIYNILPKGLYVENVMEVAKIELAWEVDYVREAECGRKFKNFLKDNDSFYVPEVIDELSTKEILTTEYVEGLPLDQCVDLDQETRNKVCCSYCSSCNTVVCVKCLMTVHNGHKFVDEADFLCKKKQIWKGKTSAVKKIDQLCKDEHKLKNIKQLEDEMYSKAIENIHEKARKDMDWLSNIIFQLDEKIKSVNQTIDTELTNIDREKGKVKEFIDIVDMITSSKDFCQFFEKFDELIASLTCDIKPLQENFGSISEFIKEHIIVSEFDHQNTAASDSERTDSDSEATELVKTYTTDIRSIHFLTELSDQTLLISDNQSEVLQHVKLEETNAKVIANFTIQIFGMAVSPSGDILVSTGDTILKVFDIKTGKMTDSLYSVHPFKSCAIHVNQDQRVIIGVRSSEADVGATGRCVVIVMDQEGNCLMEYEHDNNKIPLFTHPANITSTKDGNICVLDIMLCHTDETGRIVVLAPRRCHTDILWSS</sequence>
<keyword evidence="9" id="KW-1185">Reference proteome</keyword>
<comment type="pathway">
    <text evidence="1">Cofactor biosynthesis; ubiquinone biosynthesis.</text>
</comment>
<accession>A0A8S3SXF7</accession>
<dbReference type="PANTHER" id="PTHR43851:SF3">
    <property type="entry name" value="COENZYME Q8"/>
    <property type="match status" value="1"/>
</dbReference>
<dbReference type="InterPro" id="IPR051409">
    <property type="entry name" value="Atypical_kinase_ADCK"/>
</dbReference>
<dbReference type="GO" id="GO:0016740">
    <property type="term" value="F:transferase activity"/>
    <property type="evidence" value="ECO:0007669"/>
    <property type="project" value="UniProtKB-KW"/>
</dbReference>
<dbReference type="Gene3D" id="2.130.10.10">
    <property type="entry name" value="YVTN repeat-like/Quinoprotein amine dehydrogenase"/>
    <property type="match status" value="1"/>
</dbReference>
<dbReference type="SUPFAM" id="SSF57845">
    <property type="entry name" value="B-box zinc-binding domain"/>
    <property type="match status" value="1"/>
</dbReference>
<feature type="region of interest" description="Disordered" evidence="6">
    <location>
        <begin position="339"/>
        <end position="365"/>
    </location>
</feature>
<evidence type="ECO:0000256" key="6">
    <source>
        <dbReference type="SAM" id="MobiDB-lite"/>
    </source>
</evidence>
<dbReference type="GO" id="GO:0006744">
    <property type="term" value="P:ubiquinone biosynthetic process"/>
    <property type="evidence" value="ECO:0007669"/>
    <property type="project" value="TreeGrafter"/>
</dbReference>
<dbReference type="Pfam" id="PF03109">
    <property type="entry name" value="ABC1"/>
    <property type="match status" value="1"/>
</dbReference>
<evidence type="ECO:0000256" key="1">
    <source>
        <dbReference type="ARBA" id="ARBA00004749"/>
    </source>
</evidence>
<comment type="caution">
    <text evidence="8">The sequence shown here is derived from an EMBL/GenBank/DDBJ whole genome shotgun (WGS) entry which is preliminary data.</text>
</comment>
<keyword evidence="5" id="KW-0067">ATP-binding</keyword>
<dbReference type="InterPro" id="IPR004147">
    <property type="entry name" value="ABC1_dom"/>
</dbReference>
<dbReference type="OrthoDB" id="201153at2759"/>
<evidence type="ECO:0000256" key="4">
    <source>
        <dbReference type="ARBA" id="ARBA00022741"/>
    </source>
</evidence>
<evidence type="ECO:0000256" key="5">
    <source>
        <dbReference type="ARBA" id="ARBA00022840"/>
    </source>
</evidence>
<protein>
    <submittedName>
        <fullName evidence="8">ADCK</fullName>
    </submittedName>
</protein>
<evidence type="ECO:0000313" key="8">
    <source>
        <dbReference type="EMBL" id="CAG2226308.1"/>
    </source>
</evidence>
<proteinExistence type="inferred from homology"/>
<dbReference type="InterPro" id="IPR015943">
    <property type="entry name" value="WD40/YVTN_repeat-like_dom_sf"/>
</dbReference>
<dbReference type="EMBL" id="CAJPWZ010001890">
    <property type="protein sequence ID" value="CAG2226308.1"/>
    <property type="molecule type" value="Genomic_DNA"/>
</dbReference>
<evidence type="ECO:0000259" key="7">
    <source>
        <dbReference type="Pfam" id="PF03109"/>
    </source>
</evidence>
<comment type="similarity">
    <text evidence="2">Belongs to the protein kinase superfamily. ADCK protein kinase family.</text>
</comment>
<dbReference type="SUPFAM" id="SSF101898">
    <property type="entry name" value="NHL repeat"/>
    <property type="match status" value="1"/>
</dbReference>
<evidence type="ECO:0000256" key="2">
    <source>
        <dbReference type="ARBA" id="ARBA00009670"/>
    </source>
</evidence>
<dbReference type="InterPro" id="IPR034646">
    <property type="entry name" value="ADCK3_dom"/>
</dbReference>
<keyword evidence="4" id="KW-0547">Nucleotide-binding</keyword>
<name>A0A8S3SXF7_MYTED</name>
<dbReference type="Proteomes" id="UP000683360">
    <property type="component" value="Unassembled WGS sequence"/>
</dbReference>
<feature type="domain" description="ABC1 atypical kinase-like" evidence="7">
    <location>
        <begin position="478"/>
        <end position="658"/>
    </location>
</feature>
<dbReference type="InterPro" id="IPR011009">
    <property type="entry name" value="Kinase-like_dom_sf"/>
</dbReference>
<dbReference type="AlphaFoldDB" id="A0A8S3SXF7"/>
<reference evidence="8" key="1">
    <citation type="submission" date="2021-03" db="EMBL/GenBank/DDBJ databases">
        <authorList>
            <person name="Bekaert M."/>
        </authorList>
    </citation>
    <scope>NUCLEOTIDE SEQUENCE</scope>
</reference>
<keyword evidence="3" id="KW-0808">Transferase</keyword>
<dbReference type="CDD" id="cd13970">
    <property type="entry name" value="ABC1_ADCK3"/>
    <property type="match status" value="1"/>
</dbReference>
<dbReference type="SUPFAM" id="SSF56112">
    <property type="entry name" value="Protein kinase-like (PK-like)"/>
    <property type="match status" value="1"/>
</dbReference>
<gene>
    <name evidence="8" type="ORF">MEDL_39351</name>
</gene>
<evidence type="ECO:0000256" key="3">
    <source>
        <dbReference type="ARBA" id="ARBA00022679"/>
    </source>
</evidence>
<dbReference type="PANTHER" id="PTHR43851">
    <property type="match status" value="1"/>
</dbReference>
<evidence type="ECO:0000313" key="9">
    <source>
        <dbReference type="Proteomes" id="UP000683360"/>
    </source>
</evidence>
<organism evidence="8 9">
    <name type="scientific">Mytilus edulis</name>
    <name type="common">Blue mussel</name>
    <dbReference type="NCBI Taxonomy" id="6550"/>
    <lineage>
        <taxon>Eukaryota</taxon>
        <taxon>Metazoa</taxon>
        <taxon>Spiralia</taxon>
        <taxon>Lophotrochozoa</taxon>
        <taxon>Mollusca</taxon>
        <taxon>Bivalvia</taxon>
        <taxon>Autobranchia</taxon>
        <taxon>Pteriomorphia</taxon>
        <taxon>Mytilida</taxon>
        <taxon>Mytiloidea</taxon>
        <taxon>Mytilidae</taxon>
        <taxon>Mytilinae</taxon>
        <taxon>Mytilus</taxon>
    </lineage>
</organism>
<dbReference type="GO" id="GO:0005524">
    <property type="term" value="F:ATP binding"/>
    <property type="evidence" value="ECO:0007669"/>
    <property type="project" value="UniProtKB-KW"/>
</dbReference>